<proteinExistence type="predicted"/>
<dbReference type="KEGG" id="tbc:A0O31_02500"/>
<dbReference type="RefSeq" id="WP_071678205.1">
    <property type="nucleotide sequence ID" value="NZ_AP025594.1"/>
</dbReference>
<protein>
    <submittedName>
        <fullName evidence="1">CRISPR-associated protein CasA/Cse1</fullName>
    </submittedName>
</protein>
<dbReference type="NCBIfam" id="TIGR02547">
    <property type="entry name" value="casA_cse1"/>
    <property type="match status" value="1"/>
</dbReference>
<name>A0A1J0LVS3_THEBO</name>
<geneLocation type="plasmid" evidence="2">
    <name>ptb1</name>
</geneLocation>
<accession>A0A1J0LVS3</accession>
<dbReference type="InterPro" id="IPR013381">
    <property type="entry name" value="CRISPR-assoc_prot_Cse1"/>
</dbReference>
<dbReference type="CDD" id="cd09729">
    <property type="entry name" value="Cse1_I-E"/>
    <property type="match status" value="1"/>
</dbReference>
<evidence type="ECO:0000313" key="2">
    <source>
        <dbReference type="Proteomes" id="UP000182993"/>
    </source>
</evidence>
<dbReference type="AlphaFoldDB" id="A0A1J0LVS3"/>
<dbReference type="Pfam" id="PF09481">
    <property type="entry name" value="CRISPR_Cse1"/>
    <property type="match status" value="1"/>
</dbReference>
<dbReference type="Proteomes" id="UP000182993">
    <property type="component" value="Plasmid pTB1"/>
</dbReference>
<dbReference type="OrthoDB" id="3187690at2"/>
<gene>
    <name evidence="1" type="primary">cse1</name>
    <name evidence="1" type="ORF">A0O31_02500</name>
</gene>
<dbReference type="EMBL" id="CP016313">
    <property type="protein sequence ID" value="APD10521.1"/>
    <property type="molecule type" value="Genomic_DNA"/>
</dbReference>
<sequence>MEKFNLLEEPWIPVLEGGRVREVSIREALLRAPRIARIETASPLEEAALHRLLLAILHRALPPVRDVVDAADLLERGAFDQKALEAYLDQYHDRFWLFHPEAPFFQIADLPLEDPLPWTKLRPELATGNNPTLFDHTTDPDPPEIPYAEAARALVLHQNFVLGGLVRRLGVTSGKDGPLARPAVFLPTGDTLFETLVLNLVPYEPEGDEPLWEKPPLRRKDVEKAATKWPLSGITRVYTWPSRGVLLLDTGKGVRWMAYGPGVEPDPVFFRDPMVAYRQSSKGNVVPLRLSEEKSFWRDFSAMLPAQGGAFPAALQHAGGVQDETERTYRLRVLGQVSDQAKVLDVRREVYPLPSALLKEEGALELQIALRQAEDLGKGLVSVAWQVARGVLGDKDAAELEAFVRSLPLLPGYWANLDLAFPEFLNALGEPHSLEAWREEVFRAALRAWEATRLFVGTGGRHLAALAAGERALARVLGALKEVKA</sequence>
<dbReference type="Gene3D" id="1.10.132.100">
    <property type="match status" value="1"/>
</dbReference>
<evidence type="ECO:0000313" key="1">
    <source>
        <dbReference type="EMBL" id="APD10521.1"/>
    </source>
</evidence>
<keyword evidence="1" id="KW-0614">Plasmid</keyword>
<reference evidence="2" key="1">
    <citation type="submission" date="2016-06" db="EMBL/GenBank/DDBJ databases">
        <title>Whole genome sequencing of Thermus brockianus strain GE-1.</title>
        <authorList>
            <person name="Schaefers C."/>
            <person name="Blank S."/>
            <person name="Wiebusch S."/>
            <person name="Elleuche S."/>
            <person name="Antranikian G."/>
        </authorList>
    </citation>
    <scope>NUCLEOTIDE SEQUENCE [LARGE SCALE GENOMIC DNA]</scope>
    <source>
        <strain evidence="2">GE-1</strain>
        <plasmid evidence="2">ptb1</plasmid>
    </source>
</reference>
<organism evidence="1 2">
    <name type="scientific">Thermus brockianus</name>
    <dbReference type="NCBI Taxonomy" id="56956"/>
    <lineage>
        <taxon>Bacteria</taxon>
        <taxon>Thermotogati</taxon>
        <taxon>Deinococcota</taxon>
        <taxon>Deinococci</taxon>
        <taxon>Thermales</taxon>
        <taxon>Thermaceae</taxon>
        <taxon>Thermus</taxon>
    </lineage>
</organism>